<dbReference type="KEGG" id="abaa:IX88_16385"/>
<accession>A0A6F8THQ7</accession>
<protein>
    <submittedName>
        <fullName evidence="1">Uncharacterized protein</fullName>
    </submittedName>
</protein>
<organism evidence="1">
    <name type="scientific">Acinetobacter baumannii</name>
    <dbReference type="NCBI Taxonomy" id="470"/>
    <lineage>
        <taxon>Bacteria</taxon>
        <taxon>Pseudomonadati</taxon>
        <taxon>Pseudomonadota</taxon>
        <taxon>Gammaproteobacteria</taxon>
        <taxon>Moraxellales</taxon>
        <taxon>Moraxellaceae</taxon>
        <taxon>Acinetobacter</taxon>
        <taxon>Acinetobacter calcoaceticus/baumannii complex</taxon>
    </lineage>
</organism>
<name>A0A6F8THQ7_ACIBA</name>
<dbReference type="GeneID" id="92893113"/>
<dbReference type="EMBL" id="AP022836">
    <property type="protein sequence ID" value="BCB00352.1"/>
    <property type="molecule type" value="Genomic_DNA"/>
</dbReference>
<dbReference type="AlphaFoldDB" id="A0A6F8THQ7"/>
<evidence type="ECO:0000313" key="1">
    <source>
        <dbReference type="EMBL" id="BCB00352.1"/>
    </source>
</evidence>
<reference evidence="1" key="1">
    <citation type="submission" date="2020-03" db="EMBL/GenBank/DDBJ databases">
        <title>Complete genome sequence of Acinetobacter baumannii ATCC19606T, which is a model strain for tolerization of antimicrobial agents.</title>
        <authorList>
            <person name="Tsubouchi T."/>
            <person name="Suzuki M."/>
            <person name="Niki M."/>
            <person name="Oinuma K."/>
            <person name="Niki M."/>
            <person name="Shibayama K."/>
            <person name="Kakeya H."/>
            <person name="Kaneko Y."/>
        </authorList>
    </citation>
    <scope>NUCLEOTIDE SEQUENCE</scope>
    <source>
        <strain evidence="1">ATCC19606</strain>
    </source>
</reference>
<sequence length="310" mass="36993">MYQSSAHKELKQTLKQFSDEDMIWVLHVMNKDHEEHYLGRNIDDMDSALVRLDIKTLNTMTNMDEIRSKVINSYEEIREEFINQFIDTLKDFQSTLKIRGRDLSTYKSNKRLLYFVLNQINHKEDQYNTFRDIQNEYFRFLYTIFMLPNYYDTNRTLDDLEASFSKIISKKPLHFKSFDSDEFYPWAKTYMDQDRENARVLNSTSYKPLNAKECSIVVNAIFDNLLAIDSNIYRALKDRLSNAAYQKNYRKKNKGRKHHYYLTDKALYCLNILAEKHNVTEEKMIENLINEHYATECMDANGNHLYSPTG</sequence>
<dbReference type="RefSeq" id="WP_000284926.1">
    <property type="nucleotide sequence ID" value="NZ_AP025740.1"/>
</dbReference>
<proteinExistence type="predicted"/>
<gene>
    <name evidence="1" type="ORF">ATCC19606_26870</name>
</gene>
<dbReference type="KEGG" id="abaa:IX88_07420"/>